<name>A0ABP8A6Z2_9SPHI</name>
<dbReference type="InterPro" id="IPR024078">
    <property type="entry name" value="LmbE-like_dom_sf"/>
</dbReference>
<dbReference type="SUPFAM" id="SSF102588">
    <property type="entry name" value="LmbE-like"/>
    <property type="match status" value="1"/>
</dbReference>
<organism evidence="1 2">
    <name type="scientific">Sphingobacterium ginsenosidimutans</name>
    <dbReference type="NCBI Taxonomy" id="687845"/>
    <lineage>
        <taxon>Bacteria</taxon>
        <taxon>Pseudomonadati</taxon>
        <taxon>Bacteroidota</taxon>
        <taxon>Sphingobacteriia</taxon>
        <taxon>Sphingobacteriales</taxon>
        <taxon>Sphingobacteriaceae</taxon>
        <taxon>Sphingobacterium</taxon>
    </lineage>
</organism>
<reference evidence="2" key="1">
    <citation type="journal article" date="2019" name="Int. J. Syst. Evol. Microbiol.">
        <title>The Global Catalogue of Microorganisms (GCM) 10K type strain sequencing project: providing services to taxonomists for standard genome sequencing and annotation.</title>
        <authorList>
            <consortium name="The Broad Institute Genomics Platform"/>
            <consortium name="The Broad Institute Genome Sequencing Center for Infectious Disease"/>
            <person name="Wu L."/>
            <person name="Ma J."/>
        </authorList>
    </citation>
    <scope>NUCLEOTIDE SEQUENCE [LARGE SCALE GENOMIC DNA]</scope>
    <source>
        <strain evidence="2">JCM 16722</strain>
    </source>
</reference>
<comment type="caution">
    <text evidence="1">The sequence shown here is derived from an EMBL/GenBank/DDBJ whole genome shotgun (WGS) entry which is preliminary data.</text>
</comment>
<dbReference type="PANTHER" id="PTHR12993">
    <property type="entry name" value="N-ACETYLGLUCOSAMINYL-PHOSPHATIDYLINOSITOL DE-N-ACETYLASE-RELATED"/>
    <property type="match status" value="1"/>
</dbReference>
<evidence type="ECO:0000313" key="2">
    <source>
        <dbReference type="Proteomes" id="UP001500167"/>
    </source>
</evidence>
<dbReference type="Proteomes" id="UP001500167">
    <property type="component" value="Unassembled WGS sequence"/>
</dbReference>
<accession>A0ABP8A6Z2</accession>
<gene>
    <name evidence="1" type="primary">bshB1</name>
    <name evidence="1" type="ORF">GCM10022218_31290</name>
</gene>
<dbReference type="InterPro" id="IPR023842">
    <property type="entry name" value="Bacillithiol_biosynth_BshB1"/>
</dbReference>
<proteinExistence type="predicted"/>
<dbReference type="Pfam" id="PF02585">
    <property type="entry name" value="PIG-L"/>
    <property type="match status" value="1"/>
</dbReference>
<dbReference type="EMBL" id="BAAAZK010000007">
    <property type="protein sequence ID" value="GAA4179119.1"/>
    <property type="molecule type" value="Genomic_DNA"/>
</dbReference>
<evidence type="ECO:0000313" key="1">
    <source>
        <dbReference type="EMBL" id="GAA4179119.1"/>
    </source>
</evidence>
<dbReference type="NCBIfam" id="TIGR04001">
    <property type="entry name" value="thiol_BshB1"/>
    <property type="match status" value="1"/>
</dbReference>
<sequence length="257" mass="28785">MVKLEAVNKKEDINMLKLDLLVIAVHPDDAELGAGGVMAKYVAEGKKVGIVDLTQGELGTRGTAETRAQEAKDAATILGLATRENLGLRDGFFENAIEEKMAIISAIRKYQPEIVITNAITDRHPDHGRAGQLVSEACFLSGLRKVETKDENNHVQEAFRPRLVLQFVQDYYIKPDVVIDITDYYTIKEKSILAYKTQFYTGENTNPDEPQTYISNPDFMESTAARAREFGRYIQAKYAEGFTSKKILGVDDLFDLR</sequence>
<protein>
    <submittedName>
        <fullName evidence="1">Bacillithiol biosynthesis deacetylase BshB1</fullName>
    </submittedName>
</protein>
<dbReference type="InterPro" id="IPR003737">
    <property type="entry name" value="GlcNAc_PI_deacetylase-related"/>
</dbReference>
<dbReference type="Gene3D" id="3.40.50.10320">
    <property type="entry name" value="LmbE-like"/>
    <property type="match status" value="1"/>
</dbReference>
<dbReference type="PANTHER" id="PTHR12993:SF30">
    <property type="entry name" value="N-ACETYL-ALPHA-D-GLUCOSAMINYL L-MALATE DEACETYLASE 1"/>
    <property type="match status" value="1"/>
</dbReference>
<keyword evidence="2" id="KW-1185">Reference proteome</keyword>